<accession>A0A1G9E5J3</accession>
<keyword evidence="4" id="KW-1185">Reference proteome</keyword>
<feature type="compositionally biased region" description="Polar residues" evidence="1">
    <location>
        <begin position="171"/>
        <end position="180"/>
    </location>
</feature>
<dbReference type="Proteomes" id="UP000199213">
    <property type="component" value="Unassembled WGS sequence"/>
</dbReference>
<organism evidence="3 4">
    <name type="scientific">Actinopolyspora mzabensis</name>
    <dbReference type="NCBI Taxonomy" id="995066"/>
    <lineage>
        <taxon>Bacteria</taxon>
        <taxon>Bacillati</taxon>
        <taxon>Actinomycetota</taxon>
        <taxon>Actinomycetes</taxon>
        <taxon>Actinopolysporales</taxon>
        <taxon>Actinopolysporaceae</taxon>
        <taxon>Actinopolyspora</taxon>
    </lineage>
</organism>
<evidence type="ECO:0000256" key="1">
    <source>
        <dbReference type="SAM" id="MobiDB-lite"/>
    </source>
</evidence>
<protein>
    <submittedName>
        <fullName evidence="3">Uncharacterized protein</fullName>
    </submittedName>
</protein>
<sequence length="180" mass="19590">MWGQSRKPPDDLGYSWGTGGEQGIKPPPAAGQLAAIGFGLLTGSVIALYTVWDAYAVTALALAPLLFGWANQLARVALFAPYAWGRRERSVAVWSGNRREVMLVGLFPPAYRDSPLRSRISREIDDPTRQQCCALPIHPDSRGDFARNRRRAVPLLGGSLPDRVGRGHGGSQQQDDPASR</sequence>
<evidence type="ECO:0000313" key="3">
    <source>
        <dbReference type="EMBL" id="SDK71358.1"/>
    </source>
</evidence>
<dbReference type="EMBL" id="FNFM01000011">
    <property type="protein sequence ID" value="SDK71358.1"/>
    <property type="molecule type" value="Genomic_DNA"/>
</dbReference>
<name>A0A1G9E5J3_ACTMZ</name>
<evidence type="ECO:0000313" key="4">
    <source>
        <dbReference type="Proteomes" id="UP000199213"/>
    </source>
</evidence>
<gene>
    <name evidence="3" type="ORF">SAMN04487820_111134</name>
</gene>
<keyword evidence="2" id="KW-0812">Transmembrane</keyword>
<reference evidence="4" key="1">
    <citation type="submission" date="2016-10" db="EMBL/GenBank/DDBJ databases">
        <authorList>
            <person name="Varghese N."/>
            <person name="Submissions S."/>
        </authorList>
    </citation>
    <scope>NUCLEOTIDE SEQUENCE [LARGE SCALE GENOMIC DNA]</scope>
    <source>
        <strain evidence="4">DSM 45460</strain>
    </source>
</reference>
<dbReference type="AlphaFoldDB" id="A0A1G9E5J3"/>
<proteinExistence type="predicted"/>
<feature type="region of interest" description="Disordered" evidence="1">
    <location>
        <begin position="156"/>
        <end position="180"/>
    </location>
</feature>
<feature type="transmembrane region" description="Helical" evidence="2">
    <location>
        <begin position="58"/>
        <end position="80"/>
    </location>
</feature>
<keyword evidence="2" id="KW-0472">Membrane</keyword>
<keyword evidence="2" id="KW-1133">Transmembrane helix</keyword>
<feature type="transmembrane region" description="Helical" evidence="2">
    <location>
        <begin position="33"/>
        <end position="52"/>
    </location>
</feature>
<evidence type="ECO:0000256" key="2">
    <source>
        <dbReference type="SAM" id="Phobius"/>
    </source>
</evidence>